<comment type="caution">
    <text evidence="7">The sequence shown here is derived from an EMBL/GenBank/DDBJ whole genome shotgun (WGS) entry which is preliminary data.</text>
</comment>
<comment type="caution">
    <text evidence="4">Lacks conserved residue(s) required for the propagation of feature annotation.</text>
</comment>
<dbReference type="SMART" id="SM00448">
    <property type="entry name" value="REC"/>
    <property type="match status" value="1"/>
</dbReference>
<dbReference type="SUPFAM" id="SSF52172">
    <property type="entry name" value="CheY-like"/>
    <property type="match status" value="1"/>
</dbReference>
<dbReference type="EMBL" id="LWDL01000019">
    <property type="protein sequence ID" value="OQW51419.1"/>
    <property type="molecule type" value="Genomic_DNA"/>
</dbReference>
<evidence type="ECO:0000313" key="8">
    <source>
        <dbReference type="Proteomes" id="UP000192872"/>
    </source>
</evidence>
<feature type="region of interest" description="Disordered" evidence="5">
    <location>
        <begin position="196"/>
        <end position="230"/>
    </location>
</feature>
<dbReference type="STRING" id="1827387.A4S15_11355"/>
<dbReference type="Gene3D" id="3.40.50.2300">
    <property type="match status" value="1"/>
</dbReference>
<gene>
    <name evidence="7" type="ORF">A4S15_11355</name>
</gene>
<dbReference type="PANTHER" id="PTHR44591">
    <property type="entry name" value="STRESS RESPONSE REGULATOR PROTEIN 1"/>
    <property type="match status" value="1"/>
</dbReference>
<name>A0A1W9HVG0_9HYPH</name>
<dbReference type="InterPro" id="IPR050595">
    <property type="entry name" value="Bact_response_regulator"/>
</dbReference>
<proteinExistence type="predicted"/>
<protein>
    <recommendedName>
        <fullName evidence="6">Response regulatory domain-containing protein</fullName>
    </recommendedName>
</protein>
<feature type="domain" description="Response regulatory" evidence="6">
    <location>
        <begin position="39"/>
        <end position="158"/>
    </location>
</feature>
<evidence type="ECO:0000256" key="4">
    <source>
        <dbReference type="PROSITE-ProRule" id="PRU00169"/>
    </source>
</evidence>
<evidence type="ECO:0000256" key="2">
    <source>
        <dbReference type="ARBA" id="ARBA00023015"/>
    </source>
</evidence>
<organism evidence="7 8">
    <name type="scientific">Candidatus Raskinella chloraquaticus</name>
    <dbReference type="NCBI Taxonomy" id="1951219"/>
    <lineage>
        <taxon>Bacteria</taxon>
        <taxon>Pseudomonadati</taxon>
        <taxon>Pseudomonadota</taxon>
        <taxon>Alphaproteobacteria</taxon>
        <taxon>Hyphomicrobiales</taxon>
        <taxon>Phreatobacteraceae</taxon>
        <taxon>Candidatus Raskinella</taxon>
    </lineage>
</organism>
<reference evidence="7 8" key="1">
    <citation type="journal article" date="2017" name="Water Res.">
        <title>Comammox in drinking water systems.</title>
        <authorList>
            <person name="Wang Y."/>
            <person name="Ma L."/>
            <person name="Mao Y."/>
            <person name="Jiang X."/>
            <person name="Xia Y."/>
            <person name="Yu K."/>
            <person name="Li B."/>
            <person name="Zhang T."/>
        </authorList>
    </citation>
    <scope>NUCLEOTIDE SEQUENCE [LARGE SCALE GENOMIC DNA]</scope>
    <source>
        <strain evidence="7">SG_bin8</strain>
    </source>
</reference>
<dbReference type="Proteomes" id="UP000192872">
    <property type="component" value="Unassembled WGS sequence"/>
</dbReference>
<dbReference type="InterPro" id="IPR001789">
    <property type="entry name" value="Sig_transdc_resp-reg_receiver"/>
</dbReference>
<feature type="compositionally biased region" description="Basic and acidic residues" evidence="5">
    <location>
        <begin position="261"/>
        <end position="279"/>
    </location>
</feature>
<keyword evidence="1" id="KW-0597">Phosphoprotein</keyword>
<sequence length="298" mass="32719">MFDTENTPFDAAPPVNDAARDDNSLLANAALGVAVEQMNIVVVDPSRTMQTILRSMIQQMRPKRLRVYDSAVAALRDMIVEPPNLVLCEWKMEHMSGHGLIKIMRHQSMAPLCAVPIIVITGSATRSAVEGALRVGAHAVLVKPLSPAILRQRIEWIARDDRALVALDSQYVIDGVNTALDAQRAKDRLPSIIQQMRSSEQASQARPGPEEAEADQTAPTPKQKIAPLDQADKAKIIKGLERSPTLDRLLRQRAKVAAENEARARAARQGSREKIELKTAKRQPGGSGLSRWKDIWGG</sequence>
<evidence type="ECO:0000256" key="5">
    <source>
        <dbReference type="SAM" id="MobiDB-lite"/>
    </source>
</evidence>
<dbReference type="InterPro" id="IPR011006">
    <property type="entry name" value="CheY-like_superfamily"/>
</dbReference>
<keyword evidence="3" id="KW-0804">Transcription</keyword>
<keyword evidence="2" id="KW-0805">Transcription regulation</keyword>
<dbReference type="RefSeq" id="WP_376802428.1">
    <property type="nucleotide sequence ID" value="NZ_DBNB01000015.1"/>
</dbReference>
<evidence type="ECO:0000313" key="7">
    <source>
        <dbReference type="EMBL" id="OQW51419.1"/>
    </source>
</evidence>
<dbReference type="Pfam" id="PF00072">
    <property type="entry name" value="Response_reg"/>
    <property type="match status" value="1"/>
</dbReference>
<dbReference type="GO" id="GO:0000160">
    <property type="term" value="P:phosphorelay signal transduction system"/>
    <property type="evidence" value="ECO:0007669"/>
    <property type="project" value="InterPro"/>
</dbReference>
<dbReference type="PROSITE" id="PS50110">
    <property type="entry name" value="RESPONSE_REGULATORY"/>
    <property type="match status" value="1"/>
</dbReference>
<feature type="region of interest" description="Disordered" evidence="5">
    <location>
        <begin position="261"/>
        <end position="298"/>
    </location>
</feature>
<evidence type="ECO:0000256" key="1">
    <source>
        <dbReference type="ARBA" id="ARBA00022553"/>
    </source>
</evidence>
<dbReference type="AlphaFoldDB" id="A0A1W9HVG0"/>
<evidence type="ECO:0000256" key="3">
    <source>
        <dbReference type="ARBA" id="ARBA00023163"/>
    </source>
</evidence>
<dbReference type="PANTHER" id="PTHR44591:SF3">
    <property type="entry name" value="RESPONSE REGULATORY DOMAIN-CONTAINING PROTEIN"/>
    <property type="match status" value="1"/>
</dbReference>
<accession>A0A1W9HVG0</accession>
<evidence type="ECO:0000259" key="6">
    <source>
        <dbReference type="PROSITE" id="PS50110"/>
    </source>
</evidence>